<feature type="transmembrane region" description="Helical" evidence="8">
    <location>
        <begin position="149"/>
        <end position="171"/>
    </location>
</feature>
<feature type="transmembrane region" description="Helical" evidence="8">
    <location>
        <begin position="62"/>
        <end position="81"/>
    </location>
</feature>
<dbReference type="PANTHER" id="PTHR42682:SF5">
    <property type="entry name" value="HYDROGENASE-4 COMPONENT F"/>
    <property type="match status" value="1"/>
</dbReference>
<gene>
    <name evidence="10" type="ORF">SAMN04488109_4973</name>
</gene>
<feature type="transmembrane region" description="Helical" evidence="8">
    <location>
        <begin position="396"/>
        <end position="414"/>
    </location>
</feature>
<reference evidence="10 11" key="1">
    <citation type="submission" date="2016-11" db="EMBL/GenBank/DDBJ databases">
        <authorList>
            <person name="Jaros S."/>
            <person name="Januszkiewicz K."/>
            <person name="Wedrychowicz H."/>
        </authorList>
    </citation>
    <scope>NUCLEOTIDE SEQUENCE [LARGE SCALE GENOMIC DNA]</scope>
    <source>
        <strain evidence="10 11">DSM 24574</strain>
    </source>
</reference>
<evidence type="ECO:0000256" key="3">
    <source>
        <dbReference type="ARBA" id="ARBA00022692"/>
    </source>
</evidence>
<dbReference type="InterPro" id="IPR001750">
    <property type="entry name" value="ND/Mrp_TM"/>
</dbReference>
<evidence type="ECO:0000256" key="4">
    <source>
        <dbReference type="ARBA" id="ARBA00022989"/>
    </source>
</evidence>
<keyword evidence="3 7" id="KW-0812">Transmembrane</keyword>
<dbReference type="GO" id="GO:0016491">
    <property type="term" value="F:oxidoreductase activity"/>
    <property type="evidence" value="ECO:0007669"/>
    <property type="project" value="UniProtKB-KW"/>
</dbReference>
<feature type="transmembrane region" description="Helical" evidence="8">
    <location>
        <begin position="23"/>
        <end position="42"/>
    </location>
</feature>
<organism evidence="10 11">
    <name type="scientific">Chryseolinea serpens</name>
    <dbReference type="NCBI Taxonomy" id="947013"/>
    <lineage>
        <taxon>Bacteria</taxon>
        <taxon>Pseudomonadati</taxon>
        <taxon>Bacteroidota</taxon>
        <taxon>Cytophagia</taxon>
        <taxon>Cytophagales</taxon>
        <taxon>Fulvivirgaceae</taxon>
        <taxon>Chryseolinea</taxon>
    </lineage>
</organism>
<feature type="transmembrane region" description="Helical" evidence="8">
    <location>
        <begin position="118"/>
        <end position="137"/>
    </location>
</feature>
<keyword evidence="2" id="KW-1003">Cell membrane</keyword>
<evidence type="ECO:0000256" key="1">
    <source>
        <dbReference type="ARBA" id="ARBA00004651"/>
    </source>
</evidence>
<comment type="subcellular location">
    <subcellularLocation>
        <location evidence="1">Cell membrane</location>
        <topology evidence="1">Multi-pass membrane protein</topology>
    </subcellularLocation>
    <subcellularLocation>
        <location evidence="7">Membrane</location>
        <topology evidence="7">Multi-pass membrane protein</topology>
    </subcellularLocation>
</comment>
<evidence type="ECO:0000256" key="8">
    <source>
        <dbReference type="SAM" id="Phobius"/>
    </source>
</evidence>
<evidence type="ECO:0000256" key="2">
    <source>
        <dbReference type="ARBA" id="ARBA00022475"/>
    </source>
</evidence>
<keyword evidence="4 8" id="KW-1133">Transmembrane helix</keyword>
<keyword evidence="11" id="KW-1185">Reference proteome</keyword>
<dbReference type="PANTHER" id="PTHR42682">
    <property type="entry name" value="HYDROGENASE-4 COMPONENT F"/>
    <property type="match status" value="1"/>
</dbReference>
<dbReference type="PRINTS" id="PR01437">
    <property type="entry name" value="NUOXDRDTASE4"/>
</dbReference>
<evidence type="ECO:0000256" key="6">
    <source>
        <dbReference type="ARBA" id="ARBA00023136"/>
    </source>
</evidence>
<protein>
    <submittedName>
        <fullName evidence="10">Hydrogenase-4 component F</fullName>
    </submittedName>
</protein>
<evidence type="ECO:0000259" key="9">
    <source>
        <dbReference type="Pfam" id="PF00361"/>
    </source>
</evidence>
<dbReference type="EMBL" id="FQWQ01000004">
    <property type="protein sequence ID" value="SHH72451.1"/>
    <property type="molecule type" value="Genomic_DNA"/>
</dbReference>
<feature type="transmembrane region" description="Helical" evidence="8">
    <location>
        <begin position="361"/>
        <end position="384"/>
    </location>
</feature>
<dbReference type="STRING" id="947013.SAMN04488109_4973"/>
<dbReference type="AlphaFoldDB" id="A0A1M5VB66"/>
<evidence type="ECO:0000313" key="11">
    <source>
        <dbReference type="Proteomes" id="UP000184212"/>
    </source>
</evidence>
<feature type="domain" description="NADH:quinone oxidoreductase/Mrp antiporter transmembrane" evidence="9">
    <location>
        <begin position="115"/>
        <end position="404"/>
    </location>
</feature>
<feature type="transmembrane region" description="Helical" evidence="8">
    <location>
        <begin position="194"/>
        <end position="219"/>
    </location>
</feature>
<sequence length="481" mass="53457">MIEAYLIAAFAMSGVLFFSRKKAVIYTLVILFLIGQCSLTVYEYQHLNLEEAGYFKADAFSVIFLSVLSLISLASAYHSYVFHTKRNGLVRNVAIYFSAWVMFIVAMSGVYLSSHIGLTWVFIELTTLCASALIYHNRNERSIEGTWKYIFVCSVSITLAFIGILFLSVAIQEAGSTDLYYGALLSHAPKLNPFWLKLAFIFIFTGYTCKAGLVPMFTAGVDAKDKAPSPASALFSSALMNVGFTGIFRFYEIIAQTTILPWANVIMLVAAVLSIFVAAVYMLKVNNAKRMLAYSSIEHMGIVLLGIVSGGIGAFGAILHLILHSFAKVSLFFQIGQVYRVYGSKSILDIGNYFKYNTTGAFVLILSFICVTGMPPSGMFISEFMIFRGVFQSHHVLILILVISLITMIIWAFGKNMFKMVFTAPADFDDRQVEKISAVESLSQFFFLALLVYLGLNPPAQLVSLIEEAIKNLPHEVWKRS</sequence>
<keyword evidence="6 8" id="KW-0472">Membrane</keyword>
<keyword evidence="5" id="KW-0560">Oxidoreductase</keyword>
<dbReference type="GO" id="GO:0008137">
    <property type="term" value="F:NADH dehydrogenase (ubiquinone) activity"/>
    <property type="evidence" value="ECO:0007669"/>
    <property type="project" value="InterPro"/>
</dbReference>
<feature type="transmembrane region" description="Helical" evidence="8">
    <location>
        <begin position="302"/>
        <end position="323"/>
    </location>
</feature>
<dbReference type="InterPro" id="IPR003918">
    <property type="entry name" value="NADH_UbQ_OxRdtase"/>
</dbReference>
<accession>A0A1M5VB66</accession>
<evidence type="ECO:0000313" key="10">
    <source>
        <dbReference type="EMBL" id="SHH72451.1"/>
    </source>
</evidence>
<name>A0A1M5VB66_9BACT</name>
<dbReference type="Pfam" id="PF00361">
    <property type="entry name" value="Proton_antipo_M"/>
    <property type="match status" value="1"/>
</dbReference>
<proteinExistence type="predicted"/>
<evidence type="ECO:0000256" key="5">
    <source>
        <dbReference type="ARBA" id="ARBA00023002"/>
    </source>
</evidence>
<feature type="transmembrane region" description="Helical" evidence="8">
    <location>
        <begin position="262"/>
        <end position="281"/>
    </location>
</feature>
<evidence type="ECO:0000256" key="7">
    <source>
        <dbReference type="RuleBase" id="RU000320"/>
    </source>
</evidence>
<dbReference type="GO" id="GO:0005886">
    <property type="term" value="C:plasma membrane"/>
    <property type="evidence" value="ECO:0007669"/>
    <property type="project" value="UniProtKB-SubCell"/>
</dbReference>
<dbReference type="GO" id="GO:0042773">
    <property type="term" value="P:ATP synthesis coupled electron transport"/>
    <property type="evidence" value="ECO:0007669"/>
    <property type="project" value="InterPro"/>
</dbReference>
<dbReference type="Proteomes" id="UP000184212">
    <property type="component" value="Unassembled WGS sequence"/>
</dbReference>
<dbReference type="InterPro" id="IPR052175">
    <property type="entry name" value="ComplexI-like_HydComp"/>
</dbReference>
<feature type="transmembrane region" description="Helical" evidence="8">
    <location>
        <begin position="231"/>
        <end position="250"/>
    </location>
</feature>
<feature type="transmembrane region" description="Helical" evidence="8">
    <location>
        <begin position="93"/>
        <end position="112"/>
    </location>
</feature>